<accession>A0A4P9YFX2</accession>
<evidence type="ECO:0000313" key="2">
    <source>
        <dbReference type="Proteomes" id="UP000281549"/>
    </source>
</evidence>
<evidence type="ECO:0000313" key="1">
    <source>
        <dbReference type="EMBL" id="RKP18184.1"/>
    </source>
</evidence>
<sequence length="106" mass="11482">MSWVFTNAKSIKKKKLLVFAAGNLSSKICESRTFQGRGMYILGTKNRILVRILKGAIPNRVLPRTQYGSGRAVTAAGLPASSVHSDTGFEIQNMTDLMITPSPGLV</sequence>
<reference evidence="2" key="1">
    <citation type="journal article" date="2018" name="Nat. Microbiol.">
        <title>Leveraging single-cell genomics to expand the fungal tree of life.</title>
        <authorList>
            <person name="Ahrendt S.R."/>
            <person name="Quandt C.A."/>
            <person name="Ciobanu D."/>
            <person name="Clum A."/>
            <person name="Salamov A."/>
            <person name="Andreopoulos B."/>
            <person name="Cheng J.F."/>
            <person name="Woyke T."/>
            <person name="Pelin A."/>
            <person name="Henrissat B."/>
            <person name="Reynolds N.K."/>
            <person name="Benny G.L."/>
            <person name="Smith M.E."/>
            <person name="James T.Y."/>
            <person name="Grigoriev I.V."/>
        </authorList>
    </citation>
    <scope>NUCLEOTIDE SEQUENCE [LARGE SCALE GENOMIC DNA]</scope>
    <source>
        <strain evidence="2">CSF55</strain>
    </source>
</reference>
<gene>
    <name evidence="1" type="ORF">ROZALSC1DRAFT_23476</name>
</gene>
<name>A0A4P9YFX2_ROZAC</name>
<organism evidence="1 2">
    <name type="scientific">Rozella allomycis (strain CSF55)</name>
    <dbReference type="NCBI Taxonomy" id="988480"/>
    <lineage>
        <taxon>Eukaryota</taxon>
        <taxon>Fungi</taxon>
        <taxon>Fungi incertae sedis</taxon>
        <taxon>Cryptomycota</taxon>
        <taxon>Cryptomycota incertae sedis</taxon>
        <taxon>Rozella</taxon>
    </lineage>
</organism>
<dbReference type="EMBL" id="ML005535">
    <property type="protein sequence ID" value="RKP18184.1"/>
    <property type="molecule type" value="Genomic_DNA"/>
</dbReference>
<dbReference type="AlphaFoldDB" id="A0A4P9YFX2"/>
<dbReference type="Proteomes" id="UP000281549">
    <property type="component" value="Unassembled WGS sequence"/>
</dbReference>
<feature type="non-terminal residue" evidence="1">
    <location>
        <position position="106"/>
    </location>
</feature>
<proteinExistence type="predicted"/>
<protein>
    <submittedName>
        <fullName evidence="1">Uncharacterized protein</fullName>
    </submittedName>
</protein>